<dbReference type="Pfam" id="PF02275">
    <property type="entry name" value="CBAH"/>
    <property type="match status" value="1"/>
</dbReference>
<dbReference type="EMBL" id="RQVQ01000001">
    <property type="protein sequence ID" value="RRJ93344.1"/>
    <property type="molecule type" value="Genomic_DNA"/>
</dbReference>
<evidence type="ECO:0000256" key="2">
    <source>
        <dbReference type="ARBA" id="ARBA00022801"/>
    </source>
</evidence>
<evidence type="ECO:0000256" key="1">
    <source>
        <dbReference type="ARBA" id="ARBA00006625"/>
    </source>
</evidence>
<evidence type="ECO:0000313" key="5">
    <source>
        <dbReference type="EMBL" id="RRJ93344.1"/>
    </source>
</evidence>
<reference evidence="5 6" key="1">
    <citation type="submission" date="2018-11" db="EMBL/GenBank/DDBJ databases">
        <title>Flavobacterium sp. nov., YIM 102701-2 draft genome.</title>
        <authorList>
            <person name="Li G."/>
            <person name="Jiang Y."/>
        </authorList>
    </citation>
    <scope>NUCLEOTIDE SEQUENCE [LARGE SCALE GENOMIC DNA]</scope>
    <source>
        <strain evidence="5 6">YIM 102701-2</strain>
    </source>
</reference>
<dbReference type="InterPro" id="IPR029055">
    <property type="entry name" value="Ntn_hydrolases_N"/>
</dbReference>
<keyword evidence="6" id="KW-1185">Reference proteome</keyword>
<dbReference type="Gene3D" id="3.60.60.10">
    <property type="entry name" value="Penicillin V Acylase, Chain A"/>
    <property type="match status" value="1"/>
</dbReference>
<keyword evidence="3" id="KW-0732">Signal</keyword>
<feature type="domain" description="Choloylglycine hydrolase/NAAA C-terminal" evidence="4">
    <location>
        <begin position="28"/>
        <end position="316"/>
    </location>
</feature>
<accession>A0A3P3WFA1</accession>
<organism evidence="5 6">
    <name type="scientific">Paenimyroides tangerinum</name>
    <dbReference type="NCBI Taxonomy" id="2488728"/>
    <lineage>
        <taxon>Bacteria</taxon>
        <taxon>Pseudomonadati</taxon>
        <taxon>Bacteroidota</taxon>
        <taxon>Flavobacteriia</taxon>
        <taxon>Flavobacteriales</taxon>
        <taxon>Flavobacteriaceae</taxon>
        <taxon>Paenimyroides</taxon>
    </lineage>
</organism>
<dbReference type="InterPro" id="IPR052193">
    <property type="entry name" value="Peptidase_C59"/>
</dbReference>
<dbReference type="PANTHER" id="PTHR35527:SF2">
    <property type="entry name" value="HYDROLASE"/>
    <property type="match status" value="1"/>
</dbReference>
<dbReference type="SUPFAM" id="SSF56235">
    <property type="entry name" value="N-terminal nucleophile aminohydrolases (Ntn hydrolases)"/>
    <property type="match status" value="1"/>
</dbReference>
<dbReference type="OrthoDB" id="1265391at2"/>
<feature type="chain" id="PRO_5018207702" evidence="3">
    <location>
        <begin position="28"/>
        <end position="352"/>
    </location>
</feature>
<name>A0A3P3WFA1_9FLAO</name>
<dbReference type="CDD" id="cd01902">
    <property type="entry name" value="Ntn_CGH"/>
    <property type="match status" value="1"/>
</dbReference>
<comment type="caution">
    <text evidence="5">The sequence shown here is derived from an EMBL/GenBank/DDBJ whole genome shotgun (WGS) entry which is preliminary data.</text>
</comment>
<gene>
    <name evidence="5" type="ORF">EG240_00845</name>
</gene>
<protein>
    <submittedName>
        <fullName evidence="5">Linear amide C-N hydrolase</fullName>
    </submittedName>
</protein>
<sequence length="352" mass="39370">MKKGFLYKATMLLTATFLFGNIQEADACTRVVYKGANNTIITARSMDWKDEIDANLWIFPRNMERSGNVGPNSLTWSSKYGSVITSAWDIATTDGINEKGLVANILWLVETEYPKFNPNGSKPGLTISAWAQYVLDNFATVDEAVKAFEKDEFVVVSDYLPGTQKYATLHLSISDASGDNAIFEYVNGKLNIHHNQTYTVMTNSPIFNDQLAINKYWEGIPGTEMLPGTNRAADRFARASYYIKAIPQEADTRTSIASVFSVIRNCSVPYGISSEAEPNISSTRWRSVADQKNLMYFFETVKTPNTFWVDLNKIDFGKKGKVKKLSVSHNETYSGETSALFKDSKPFTFLGI</sequence>
<evidence type="ECO:0000256" key="3">
    <source>
        <dbReference type="SAM" id="SignalP"/>
    </source>
</evidence>
<dbReference type="InterPro" id="IPR029132">
    <property type="entry name" value="CBAH/NAAA_C"/>
</dbReference>
<dbReference type="Proteomes" id="UP000275719">
    <property type="component" value="Unassembled WGS sequence"/>
</dbReference>
<comment type="similarity">
    <text evidence="1">Belongs to the peptidase C59 family.</text>
</comment>
<evidence type="ECO:0000313" key="6">
    <source>
        <dbReference type="Proteomes" id="UP000275719"/>
    </source>
</evidence>
<dbReference type="PANTHER" id="PTHR35527">
    <property type="entry name" value="CHOLOYLGLYCINE HYDROLASE"/>
    <property type="match status" value="1"/>
</dbReference>
<evidence type="ECO:0000259" key="4">
    <source>
        <dbReference type="Pfam" id="PF02275"/>
    </source>
</evidence>
<dbReference type="GO" id="GO:0016787">
    <property type="term" value="F:hydrolase activity"/>
    <property type="evidence" value="ECO:0007669"/>
    <property type="project" value="UniProtKB-KW"/>
</dbReference>
<proteinExistence type="inferred from homology"/>
<feature type="signal peptide" evidence="3">
    <location>
        <begin position="1"/>
        <end position="27"/>
    </location>
</feature>
<dbReference type="AlphaFoldDB" id="A0A3P3WFA1"/>
<keyword evidence="2 5" id="KW-0378">Hydrolase</keyword>